<protein>
    <submittedName>
        <fullName evidence="1">Uncharacterized protein</fullName>
    </submittedName>
</protein>
<evidence type="ECO:0000313" key="1">
    <source>
        <dbReference type="EMBL" id="SMC19900.1"/>
    </source>
</evidence>
<organism evidence="1 2">
    <name type="scientific">Clostridium acidisoli DSM 12555</name>
    <dbReference type="NCBI Taxonomy" id="1121291"/>
    <lineage>
        <taxon>Bacteria</taxon>
        <taxon>Bacillati</taxon>
        <taxon>Bacillota</taxon>
        <taxon>Clostridia</taxon>
        <taxon>Eubacteriales</taxon>
        <taxon>Clostridiaceae</taxon>
        <taxon>Clostridium</taxon>
    </lineage>
</organism>
<sequence length="121" mass="13676">MKDKTTKQKIILAVQRFLEKTGGVKHDLIILATIIDKFPGSSNLGAEAYQELIDNNYIVELLDLMDKREVALAENDNKKAEEYNKEIKIIETEHGITKDDSKELISALSKEIAKTISNKED</sequence>
<dbReference type="STRING" id="1121291.SAMN02745134_00960"/>
<dbReference type="OrthoDB" id="9843504at2"/>
<dbReference type="EMBL" id="FWXH01000002">
    <property type="protein sequence ID" value="SMC19900.1"/>
    <property type="molecule type" value="Genomic_DNA"/>
</dbReference>
<proteinExistence type="predicted"/>
<name>A0A1W1X7R9_9CLOT</name>
<dbReference type="RefSeq" id="WP_084114219.1">
    <property type="nucleotide sequence ID" value="NZ_FWXH01000002.1"/>
</dbReference>
<evidence type="ECO:0000313" key="2">
    <source>
        <dbReference type="Proteomes" id="UP000192468"/>
    </source>
</evidence>
<reference evidence="1 2" key="1">
    <citation type="submission" date="2017-04" db="EMBL/GenBank/DDBJ databases">
        <authorList>
            <person name="Afonso C.L."/>
            <person name="Miller P.J."/>
            <person name="Scott M.A."/>
            <person name="Spackman E."/>
            <person name="Goraichik I."/>
            <person name="Dimitrov K.M."/>
            <person name="Suarez D.L."/>
            <person name="Swayne D.E."/>
        </authorList>
    </citation>
    <scope>NUCLEOTIDE SEQUENCE [LARGE SCALE GENOMIC DNA]</scope>
    <source>
        <strain evidence="1 2">DSM 12555</strain>
    </source>
</reference>
<gene>
    <name evidence="1" type="ORF">SAMN02745134_00960</name>
</gene>
<dbReference type="Proteomes" id="UP000192468">
    <property type="component" value="Unassembled WGS sequence"/>
</dbReference>
<accession>A0A1W1X7R9</accession>
<dbReference type="AlphaFoldDB" id="A0A1W1X7R9"/>
<keyword evidence="2" id="KW-1185">Reference proteome</keyword>